<evidence type="ECO:0000256" key="2">
    <source>
        <dbReference type="ARBA" id="ARBA00022490"/>
    </source>
</evidence>
<dbReference type="GO" id="GO:0007165">
    <property type="term" value="P:signal transduction"/>
    <property type="evidence" value="ECO:0007669"/>
    <property type="project" value="InterPro"/>
</dbReference>
<dbReference type="PIRSF" id="PIRSF015614">
    <property type="entry name" value="TRAF"/>
    <property type="match status" value="1"/>
</dbReference>
<dbReference type="Proteomes" id="UP000663868">
    <property type="component" value="Unassembled WGS sequence"/>
</dbReference>
<evidence type="ECO:0000256" key="10">
    <source>
        <dbReference type="PROSITE-ProRule" id="PRU00175"/>
    </source>
</evidence>
<dbReference type="Pfam" id="PF21355">
    <property type="entry name" value="TRAF-mep_MATH"/>
    <property type="match status" value="1"/>
</dbReference>
<dbReference type="Gene3D" id="2.60.210.10">
    <property type="entry name" value="Apoptosis, Tumor Necrosis Factor Receptor Associated Protein 2, Chain A"/>
    <property type="match status" value="1"/>
</dbReference>
<dbReference type="GO" id="GO:0043122">
    <property type="term" value="P:regulation of canonical NF-kappaB signal transduction"/>
    <property type="evidence" value="ECO:0007669"/>
    <property type="project" value="TreeGrafter"/>
</dbReference>
<dbReference type="GO" id="GO:0009898">
    <property type="term" value="C:cytoplasmic side of plasma membrane"/>
    <property type="evidence" value="ECO:0007669"/>
    <property type="project" value="TreeGrafter"/>
</dbReference>
<dbReference type="Gene3D" id="3.30.40.10">
    <property type="entry name" value="Zinc/RING finger domain, C3HC4 (zinc finger)"/>
    <property type="match status" value="2"/>
</dbReference>
<evidence type="ECO:0000313" key="15">
    <source>
        <dbReference type="Proteomes" id="UP000663868"/>
    </source>
</evidence>
<evidence type="ECO:0000256" key="7">
    <source>
        <dbReference type="ARBA" id="ARBA00022833"/>
    </source>
</evidence>
<dbReference type="AlphaFoldDB" id="A0A819QKS1"/>
<dbReference type="PANTHER" id="PTHR10131">
    <property type="entry name" value="TNF RECEPTOR ASSOCIATED FACTOR"/>
    <property type="match status" value="1"/>
</dbReference>
<feature type="domain" description="RING-type" evidence="12">
    <location>
        <begin position="40"/>
        <end position="78"/>
    </location>
</feature>
<evidence type="ECO:0000256" key="4">
    <source>
        <dbReference type="ARBA" id="ARBA00022703"/>
    </source>
</evidence>
<keyword evidence="6 10" id="KW-0863">Zinc-finger</keyword>
<comment type="subcellular location">
    <subcellularLocation>
        <location evidence="1">Cytoplasm</location>
    </subcellularLocation>
</comment>
<dbReference type="GO" id="GO:0005737">
    <property type="term" value="C:cytoplasm"/>
    <property type="evidence" value="ECO:0007669"/>
    <property type="project" value="UniProtKB-SubCell"/>
</dbReference>
<dbReference type="PROSITE" id="PS50144">
    <property type="entry name" value="MATH"/>
    <property type="match status" value="1"/>
</dbReference>
<dbReference type="PROSITE" id="PS00518">
    <property type="entry name" value="ZF_RING_1"/>
    <property type="match status" value="1"/>
</dbReference>
<keyword evidence="3" id="KW-1017">Isopeptide bond</keyword>
<dbReference type="EMBL" id="CAJOBB010003262">
    <property type="protein sequence ID" value="CAF4030549.1"/>
    <property type="molecule type" value="Genomic_DNA"/>
</dbReference>
<keyword evidence="5" id="KW-0479">Metal-binding</keyword>
<dbReference type="GO" id="GO:0006915">
    <property type="term" value="P:apoptotic process"/>
    <property type="evidence" value="ECO:0007669"/>
    <property type="project" value="UniProtKB-KW"/>
</dbReference>
<keyword evidence="8" id="KW-0832">Ubl conjugation</keyword>
<dbReference type="SMART" id="SM00061">
    <property type="entry name" value="MATH"/>
    <property type="match status" value="1"/>
</dbReference>
<dbReference type="SUPFAM" id="SSF49599">
    <property type="entry name" value="TRAF domain-like"/>
    <property type="match status" value="2"/>
</dbReference>
<evidence type="ECO:0000259" key="12">
    <source>
        <dbReference type="PROSITE" id="PS50089"/>
    </source>
</evidence>
<dbReference type="GO" id="GO:0008270">
    <property type="term" value="F:zinc ion binding"/>
    <property type="evidence" value="ECO:0007669"/>
    <property type="project" value="UniProtKB-KW"/>
</dbReference>
<keyword evidence="4" id="KW-0053">Apoptosis</keyword>
<dbReference type="SUPFAM" id="SSF57850">
    <property type="entry name" value="RING/U-box"/>
    <property type="match status" value="1"/>
</dbReference>
<dbReference type="FunFam" id="2.60.210.10:FF:000001">
    <property type="entry name" value="TNF receptor-associated factor"/>
    <property type="match status" value="1"/>
</dbReference>
<evidence type="ECO:0000259" key="13">
    <source>
        <dbReference type="PROSITE" id="PS50144"/>
    </source>
</evidence>
<evidence type="ECO:0000256" key="1">
    <source>
        <dbReference type="ARBA" id="ARBA00004496"/>
    </source>
</evidence>
<evidence type="ECO:0000256" key="8">
    <source>
        <dbReference type="ARBA" id="ARBA00022843"/>
    </source>
</evidence>
<dbReference type="InterPro" id="IPR049342">
    <property type="entry name" value="TRAF1-6_MATH_dom"/>
</dbReference>
<keyword evidence="9" id="KW-0175">Coiled coil</keyword>
<feature type="region of interest" description="Disordered" evidence="11">
    <location>
        <begin position="470"/>
        <end position="500"/>
    </location>
</feature>
<organism evidence="14 15">
    <name type="scientific">Adineta steineri</name>
    <dbReference type="NCBI Taxonomy" id="433720"/>
    <lineage>
        <taxon>Eukaryota</taxon>
        <taxon>Metazoa</taxon>
        <taxon>Spiralia</taxon>
        <taxon>Gnathifera</taxon>
        <taxon>Rotifera</taxon>
        <taxon>Eurotatoria</taxon>
        <taxon>Bdelloidea</taxon>
        <taxon>Adinetida</taxon>
        <taxon>Adinetidae</taxon>
        <taxon>Adineta</taxon>
    </lineage>
</organism>
<keyword evidence="7" id="KW-0862">Zinc</keyword>
<dbReference type="InterPro" id="IPR017907">
    <property type="entry name" value="Znf_RING_CS"/>
</dbReference>
<accession>A0A819QKS1</accession>
<dbReference type="InterPro" id="IPR001841">
    <property type="entry name" value="Znf_RING"/>
</dbReference>
<keyword evidence="2" id="KW-0963">Cytoplasm</keyword>
<evidence type="ECO:0000256" key="6">
    <source>
        <dbReference type="ARBA" id="ARBA00022771"/>
    </source>
</evidence>
<dbReference type="InterPro" id="IPR002083">
    <property type="entry name" value="MATH/TRAF_dom"/>
</dbReference>
<dbReference type="InterPro" id="IPR008974">
    <property type="entry name" value="TRAF-like"/>
</dbReference>
<dbReference type="SMART" id="SM00184">
    <property type="entry name" value="RING"/>
    <property type="match status" value="1"/>
</dbReference>
<name>A0A819QKS1_9BILA</name>
<reference evidence="14" key="1">
    <citation type="submission" date="2021-02" db="EMBL/GenBank/DDBJ databases">
        <authorList>
            <person name="Nowell W R."/>
        </authorList>
    </citation>
    <scope>NUCLEOTIDE SEQUENCE</scope>
</reference>
<feature type="domain" description="MATH" evidence="13">
    <location>
        <begin position="296"/>
        <end position="443"/>
    </location>
</feature>
<evidence type="ECO:0000256" key="9">
    <source>
        <dbReference type="ARBA" id="ARBA00023054"/>
    </source>
</evidence>
<dbReference type="PROSITE" id="PS50089">
    <property type="entry name" value="ZF_RING_2"/>
    <property type="match status" value="1"/>
</dbReference>
<protein>
    <submittedName>
        <fullName evidence="14">Uncharacterized protein</fullName>
    </submittedName>
</protein>
<evidence type="ECO:0000313" key="14">
    <source>
        <dbReference type="EMBL" id="CAF4030549.1"/>
    </source>
</evidence>
<dbReference type="InterPro" id="IPR012227">
    <property type="entry name" value="TNF_rcpt-assoc_TRAF_met"/>
</dbReference>
<dbReference type="CDD" id="cd00270">
    <property type="entry name" value="MATH_TRAF_C"/>
    <property type="match status" value="1"/>
</dbReference>
<comment type="caution">
    <text evidence="14">The sequence shown here is derived from an EMBL/GenBank/DDBJ whole genome shotgun (WGS) entry which is preliminary data.</text>
</comment>
<sequence length="500" mass="57371">MCQLPTKNSFIDQTTNSQDQRNMVGFDARNKDSVARCYLCQICMLILRNPIQLLCGHRYCHSCLNIKEHSVVKCITCNAETTHDKIIFDRGCQNDMETLTILCCFCDWNGIFKDYEKHLCANQLNLTCQYCGKDFVDKNLSLQHESECGNMTIDCPFKQYGCIEQFLRKDTHNHLLTEKHQNIMSSVLIESESYLVNIQNNQQLTSTVSNDQLNKTVDIILNSIEVLNDDTQQLSSQTTQAQWLLKDLTEDMSKLSTAVQESHSFTTGLTPNQQVLQQNMNSLKQEIEDYQSISCDGSLLWRITDVQKKMVDAQSDKAPSIYSPPFYSSPNGYKMRARLYLYGDGTARTTHLSIFFVLMRGTYDALLQFPFNYKVTFCLYDQSDKQEHIIDSFRPDISSISFQRPRTDMNIASGIPKFFPLTKLQQDNNSYIRDDTMFIKVMVHFREAPKILLPYIFNINPGLPTTVQETMTQQEVEKQKQQSTVDTSVPATSSTTLNST</sequence>
<evidence type="ECO:0000256" key="5">
    <source>
        <dbReference type="ARBA" id="ARBA00022723"/>
    </source>
</evidence>
<dbReference type="GO" id="GO:0005164">
    <property type="term" value="F:tumor necrosis factor receptor binding"/>
    <property type="evidence" value="ECO:0007669"/>
    <property type="project" value="TreeGrafter"/>
</dbReference>
<evidence type="ECO:0000256" key="11">
    <source>
        <dbReference type="SAM" id="MobiDB-lite"/>
    </source>
</evidence>
<proteinExistence type="predicted"/>
<dbReference type="PANTHER" id="PTHR10131:SF138">
    <property type="entry name" value="RE66324P"/>
    <property type="match status" value="1"/>
</dbReference>
<dbReference type="GO" id="GO:0042981">
    <property type="term" value="P:regulation of apoptotic process"/>
    <property type="evidence" value="ECO:0007669"/>
    <property type="project" value="InterPro"/>
</dbReference>
<dbReference type="InterPro" id="IPR013083">
    <property type="entry name" value="Znf_RING/FYVE/PHD"/>
</dbReference>
<gene>
    <name evidence="14" type="ORF">KXQ929_LOCUS30257</name>
</gene>
<feature type="compositionally biased region" description="Polar residues" evidence="11">
    <location>
        <begin position="486"/>
        <end position="500"/>
    </location>
</feature>
<evidence type="ECO:0000256" key="3">
    <source>
        <dbReference type="ARBA" id="ARBA00022499"/>
    </source>
</evidence>